<dbReference type="SUPFAM" id="SSF54060">
    <property type="entry name" value="His-Me finger endonucleases"/>
    <property type="match status" value="1"/>
</dbReference>
<proteinExistence type="predicted"/>
<dbReference type="InterPro" id="IPR003615">
    <property type="entry name" value="HNH_nuc"/>
</dbReference>
<dbReference type="Gene3D" id="3.90.75.20">
    <property type="match status" value="1"/>
</dbReference>
<name>A0A6M3LH54_9ZZZZ</name>
<reference evidence="3" key="1">
    <citation type="submission" date="2020-03" db="EMBL/GenBank/DDBJ databases">
        <title>The deep terrestrial virosphere.</title>
        <authorList>
            <person name="Holmfeldt K."/>
            <person name="Nilsson E."/>
            <person name="Simone D."/>
            <person name="Lopez-Fernandez M."/>
            <person name="Wu X."/>
            <person name="de Brujin I."/>
            <person name="Lundin D."/>
            <person name="Andersson A."/>
            <person name="Bertilsson S."/>
            <person name="Dopson M."/>
        </authorList>
    </citation>
    <scope>NUCLEOTIDE SEQUENCE</scope>
    <source>
        <strain evidence="3">MM415B04704</strain>
    </source>
</reference>
<feature type="compositionally biased region" description="Basic residues" evidence="1">
    <location>
        <begin position="107"/>
        <end position="116"/>
    </location>
</feature>
<gene>
    <name evidence="3" type="ORF">MM415B04704_0003</name>
</gene>
<organism evidence="3">
    <name type="scientific">viral metagenome</name>
    <dbReference type="NCBI Taxonomy" id="1070528"/>
    <lineage>
        <taxon>unclassified sequences</taxon>
        <taxon>metagenomes</taxon>
        <taxon>organismal metagenomes</taxon>
    </lineage>
</organism>
<dbReference type="InterPro" id="IPR044925">
    <property type="entry name" value="His-Me_finger_sf"/>
</dbReference>
<dbReference type="EMBL" id="MT143062">
    <property type="protein sequence ID" value="QJA92378.1"/>
    <property type="molecule type" value="Genomic_DNA"/>
</dbReference>
<feature type="region of interest" description="Disordered" evidence="1">
    <location>
        <begin position="91"/>
        <end position="116"/>
    </location>
</feature>
<protein>
    <submittedName>
        <fullName evidence="3">Putative homing endonuclease</fullName>
    </submittedName>
</protein>
<keyword evidence="3" id="KW-0378">Hydrolase</keyword>
<dbReference type="AlphaFoldDB" id="A0A6M3LH54"/>
<keyword evidence="3" id="KW-0255">Endonuclease</keyword>
<sequence>MEHFELYIESPPKLMARKGTVKKNGIRKYLSNSEIKEIIKLYPDKFNWELARDFKVSESSINNVRRKHNLKKSDSIMDAKRFKKGQISHNKGKHYPLVNSGQFNKGHIPKNHKPVGSKRLTKDGYYEIKISEPNRWEAFHRMVWQDINGEIPEGMIVVFKDDKLNCDISNLEIISRKENLIRNLNRPKFSNTMKALWRIEKLRAEYGMKRKTNLRIS</sequence>
<evidence type="ECO:0000259" key="2">
    <source>
        <dbReference type="Pfam" id="PF13392"/>
    </source>
</evidence>
<feature type="domain" description="HNH nuclease" evidence="2">
    <location>
        <begin position="138"/>
        <end position="179"/>
    </location>
</feature>
<keyword evidence="3" id="KW-0540">Nuclease</keyword>
<evidence type="ECO:0000256" key="1">
    <source>
        <dbReference type="SAM" id="MobiDB-lite"/>
    </source>
</evidence>
<evidence type="ECO:0000313" key="3">
    <source>
        <dbReference type="EMBL" id="QJA92378.1"/>
    </source>
</evidence>
<dbReference type="Pfam" id="PF13392">
    <property type="entry name" value="HNH_3"/>
    <property type="match status" value="1"/>
</dbReference>
<accession>A0A6M3LH54</accession>
<dbReference type="GO" id="GO:0004519">
    <property type="term" value="F:endonuclease activity"/>
    <property type="evidence" value="ECO:0007669"/>
    <property type="project" value="UniProtKB-KW"/>
</dbReference>